<organism evidence="3">
    <name type="scientific">Amphora coffeiformis</name>
    <dbReference type="NCBI Taxonomy" id="265554"/>
    <lineage>
        <taxon>Eukaryota</taxon>
        <taxon>Sar</taxon>
        <taxon>Stramenopiles</taxon>
        <taxon>Ochrophyta</taxon>
        <taxon>Bacillariophyta</taxon>
        <taxon>Bacillariophyceae</taxon>
        <taxon>Bacillariophycidae</taxon>
        <taxon>Thalassiophysales</taxon>
        <taxon>Catenulaceae</taxon>
        <taxon>Amphora</taxon>
    </lineage>
</organism>
<evidence type="ECO:0000259" key="2">
    <source>
        <dbReference type="Pfam" id="PF20710"/>
    </source>
</evidence>
<name>A0A7S3KXM9_9STRA</name>
<dbReference type="AlphaFoldDB" id="A0A7S3KXM9"/>
<dbReference type="Pfam" id="PF20710">
    <property type="entry name" value="DUF6824"/>
    <property type="match status" value="1"/>
</dbReference>
<feature type="compositionally biased region" description="Low complexity" evidence="1">
    <location>
        <begin position="268"/>
        <end position="281"/>
    </location>
</feature>
<feature type="compositionally biased region" description="Low complexity" evidence="1">
    <location>
        <begin position="308"/>
        <end position="322"/>
    </location>
</feature>
<feature type="compositionally biased region" description="Low complexity" evidence="1">
    <location>
        <begin position="230"/>
        <end position="244"/>
    </location>
</feature>
<feature type="compositionally biased region" description="Basic residues" evidence="1">
    <location>
        <begin position="174"/>
        <end position="184"/>
    </location>
</feature>
<feature type="domain" description="DUF6824" evidence="2">
    <location>
        <begin position="40"/>
        <end position="106"/>
    </location>
</feature>
<feature type="region of interest" description="Disordered" evidence="1">
    <location>
        <begin position="167"/>
        <end position="345"/>
    </location>
</feature>
<feature type="region of interest" description="Disordered" evidence="1">
    <location>
        <begin position="1"/>
        <end position="23"/>
    </location>
</feature>
<feature type="region of interest" description="Disordered" evidence="1">
    <location>
        <begin position="102"/>
        <end position="130"/>
    </location>
</feature>
<evidence type="ECO:0000313" key="3">
    <source>
        <dbReference type="EMBL" id="CAE0404167.1"/>
    </source>
</evidence>
<feature type="region of interest" description="Disordered" evidence="1">
    <location>
        <begin position="513"/>
        <end position="536"/>
    </location>
</feature>
<proteinExistence type="predicted"/>
<dbReference type="EMBL" id="HBIM01002670">
    <property type="protein sequence ID" value="CAE0404167.1"/>
    <property type="molecule type" value="Transcribed_RNA"/>
</dbReference>
<feature type="compositionally biased region" description="Basic and acidic residues" evidence="1">
    <location>
        <begin position="13"/>
        <end position="22"/>
    </location>
</feature>
<accession>A0A7S3KXM9</accession>
<sequence length="536" mass="59262">MASPPAHYQNDANYHDKANIDKDDSDNNAVIIVKRLQPYDIIMGRGSLQTEYQGNKRLRELVQDYRQAYVGSNKHKDKQQIALAILSTVLVQGGRFLRRVEDEEDQKVIQSQTQSSSSSGSGAPPNHKGKSAITFAQSQSTSSSFSWQVVEDRTLLIQKIKQMMRDVGPETRFKRQLRKRKKVPRSMEEPQQKVESVATLSKYKKNMSANTRRKGSGGVTARRTDNNGAPTPSSSFQTTTSPPQVFLDPVPPKPIAAQNNEKTLTNGSGASRSSSAAKPAADPTGSGVNYIPRQDPAAWSTASRHHAAQAAATATRTAPQQPFSTVSTPSILPFSQDERSRAQQQQQPLLAIMHLLQDEQTCQHAVAAFLRQLRHQQQPLSNLTPSMILQHIRAERNRQMGLLSDGQEQRQLSAISNSYILQRLRADQEQQHSSMFSQFERDSQVPTAHHRLVSTVDTAAPDPQRLQPLGRVPYPPLPGTAILSPHAVENAASVRQYLVAQLVLVDLVRHQGQSATNPSSPSPCFFQQPPRRPGGI</sequence>
<reference evidence="3" key="1">
    <citation type="submission" date="2021-01" db="EMBL/GenBank/DDBJ databases">
        <authorList>
            <person name="Corre E."/>
            <person name="Pelletier E."/>
            <person name="Niang G."/>
            <person name="Scheremetjew M."/>
            <person name="Finn R."/>
            <person name="Kale V."/>
            <person name="Holt S."/>
            <person name="Cochrane G."/>
            <person name="Meng A."/>
            <person name="Brown T."/>
            <person name="Cohen L."/>
        </authorList>
    </citation>
    <scope>NUCLEOTIDE SEQUENCE</scope>
    <source>
        <strain evidence="3">CCMP127</strain>
    </source>
</reference>
<feature type="compositionally biased region" description="Low complexity" evidence="1">
    <location>
        <begin position="110"/>
        <end position="122"/>
    </location>
</feature>
<protein>
    <recommendedName>
        <fullName evidence="2">DUF6824 domain-containing protein</fullName>
    </recommendedName>
</protein>
<gene>
    <name evidence="3" type="ORF">ACOF00016_LOCUS2333</name>
</gene>
<dbReference type="InterPro" id="IPR049227">
    <property type="entry name" value="DUF6824"/>
</dbReference>
<evidence type="ECO:0000256" key="1">
    <source>
        <dbReference type="SAM" id="MobiDB-lite"/>
    </source>
</evidence>
<feature type="compositionally biased region" description="Low complexity" evidence="1">
    <location>
        <begin position="518"/>
        <end position="529"/>
    </location>
</feature>
<feature type="compositionally biased region" description="Polar residues" evidence="1">
    <location>
        <begin position="257"/>
        <end position="267"/>
    </location>
</feature>